<dbReference type="PROSITE" id="PS50929">
    <property type="entry name" value="ABC_TM1F"/>
    <property type="match status" value="1"/>
</dbReference>
<comment type="subcellular location">
    <subcellularLocation>
        <location evidence="1">Cell membrane</location>
        <topology evidence="1">Multi-pass membrane protein</topology>
    </subcellularLocation>
</comment>
<dbReference type="PROSITE" id="PS00211">
    <property type="entry name" value="ABC_TRANSPORTER_1"/>
    <property type="match status" value="1"/>
</dbReference>
<feature type="domain" description="ABC transporter" evidence="8">
    <location>
        <begin position="331"/>
        <end position="581"/>
    </location>
</feature>
<dbReference type="PANTHER" id="PTHR24221">
    <property type="entry name" value="ATP-BINDING CASSETTE SUB-FAMILY B"/>
    <property type="match status" value="1"/>
</dbReference>
<keyword evidence="4 10" id="KW-0067">ATP-binding</keyword>
<keyword evidence="6 7" id="KW-0472">Membrane</keyword>
<dbReference type="Gene3D" id="3.40.50.300">
    <property type="entry name" value="P-loop containing nucleotide triphosphate hydrolases"/>
    <property type="match status" value="1"/>
</dbReference>
<dbReference type="InterPro" id="IPR011527">
    <property type="entry name" value="ABC1_TM_dom"/>
</dbReference>
<evidence type="ECO:0000256" key="5">
    <source>
        <dbReference type="ARBA" id="ARBA00022989"/>
    </source>
</evidence>
<dbReference type="PANTHER" id="PTHR24221:SF646">
    <property type="entry name" value="HAEMOLYSIN SECRETION ATP-BINDING PROTEIN"/>
    <property type="match status" value="1"/>
</dbReference>
<dbReference type="SUPFAM" id="SSF90123">
    <property type="entry name" value="ABC transporter transmembrane region"/>
    <property type="match status" value="1"/>
</dbReference>
<accession>A0ABN2HTN9</accession>
<sequence length="592" mass="63763">MLGWRASARCSIGRLALTLVIAASAPVAAWYGKLLVDELALGRSGQAAHVVFYAVAAAIAAAVGLLGQQLTTYLLGRHNAAITLRTESDLFEKVCGFVGLRYLEDPGFQDNLMVAESAASHGPSSINDFAEGSTRAVISILSFLGIVAVVWPALAVVLLVAAVPGLVAEIMLANRQVVASLAISPLQRRRFFYRMLLTSEQAAKEVRLFGLGDHFRGLQLDALRRSQEVTLGLAGRTTVVQSGLSLLGAVISGVAVAIVALRVVRGELTPGDVLLFMAAVGSVQAALSDLVGRIGSVVESLKSFQRYLEVMALPADSASGELVAPDLSTCVRFDDVWFRYHPDGPWILRGVSFEIAAGSSLAIVGVNGAGKSTLIKLLCRFYEPERGRILWDGIDLQQISPESLRLRLAATFQDFMSYDLPARDNIGLGDLSRYDDMNAIRAAAVRADIDNAIAAMPRGYDTMLSRIFFAEDDEDEQEAGVSFSGGQWQRLALARSLMRDRASLLILDEPSSGLDAEAEHHIHQTLTEFRSGRTSILISHRLGTLRNADHIVVLDGGRITERGDHDDLMACGGVYARLFTLQGQGYQPATVQ</sequence>
<dbReference type="InterPro" id="IPR003593">
    <property type="entry name" value="AAA+_ATPase"/>
</dbReference>
<feature type="transmembrane region" description="Helical" evidence="7">
    <location>
        <begin position="136"/>
        <end position="160"/>
    </location>
</feature>
<evidence type="ECO:0000256" key="7">
    <source>
        <dbReference type="SAM" id="Phobius"/>
    </source>
</evidence>
<evidence type="ECO:0000259" key="8">
    <source>
        <dbReference type="PROSITE" id="PS50893"/>
    </source>
</evidence>
<evidence type="ECO:0000256" key="3">
    <source>
        <dbReference type="ARBA" id="ARBA00022741"/>
    </source>
</evidence>
<dbReference type="InterPro" id="IPR017871">
    <property type="entry name" value="ABC_transporter-like_CS"/>
</dbReference>
<dbReference type="InterPro" id="IPR039421">
    <property type="entry name" value="Type_1_exporter"/>
</dbReference>
<evidence type="ECO:0000259" key="9">
    <source>
        <dbReference type="PROSITE" id="PS50929"/>
    </source>
</evidence>
<keyword evidence="5 7" id="KW-1133">Transmembrane helix</keyword>
<dbReference type="InterPro" id="IPR027417">
    <property type="entry name" value="P-loop_NTPase"/>
</dbReference>
<evidence type="ECO:0000256" key="6">
    <source>
        <dbReference type="ARBA" id="ARBA00023136"/>
    </source>
</evidence>
<keyword evidence="11" id="KW-1185">Reference proteome</keyword>
<dbReference type="EMBL" id="BAAANY010000020">
    <property type="protein sequence ID" value="GAA1693383.1"/>
    <property type="molecule type" value="Genomic_DNA"/>
</dbReference>
<dbReference type="SMART" id="SM00382">
    <property type="entry name" value="AAA"/>
    <property type="match status" value="1"/>
</dbReference>
<dbReference type="GO" id="GO:0005524">
    <property type="term" value="F:ATP binding"/>
    <property type="evidence" value="ECO:0007669"/>
    <property type="project" value="UniProtKB-KW"/>
</dbReference>
<protein>
    <submittedName>
        <fullName evidence="10">ABC transporter ATP-binding protein</fullName>
    </submittedName>
</protein>
<evidence type="ECO:0000313" key="11">
    <source>
        <dbReference type="Proteomes" id="UP001500618"/>
    </source>
</evidence>
<evidence type="ECO:0000313" key="10">
    <source>
        <dbReference type="EMBL" id="GAA1693383.1"/>
    </source>
</evidence>
<keyword evidence="2 7" id="KW-0812">Transmembrane</keyword>
<dbReference type="Proteomes" id="UP001500618">
    <property type="component" value="Unassembled WGS sequence"/>
</dbReference>
<feature type="domain" description="ABC transmembrane type-1" evidence="9">
    <location>
        <begin position="15"/>
        <end position="299"/>
    </location>
</feature>
<reference evidence="10 11" key="1">
    <citation type="journal article" date="2019" name="Int. J. Syst. Evol. Microbiol.">
        <title>The Global Catalogue of Microorganisms (GCM) 10K type strain sequencing project: providing services to taxonomists for standard genome sequencing and annotation.</title>
        <authorList>
            <consortium name="The Broad Institute Genomics Platform"/>
            <consortium name="The Broad Institute Genome Sequencing Center for Infectious Disease"/>
            <person name="Wu L."/>
            <person name="Ma J."/>
        </authorList>
    </citation>
    <scope>NUCLEOTIDE SEQUENCE [LARGE SCALE GENOMIC DNA]</scope>
    <source>
        <strain evidence="10 11">JCM 14718</strain>
    </source>
</reference>
<organism evidence="10 11">
    <name type="scientific">Fodinicola feengrottensis</name>
    <dbReference type="NCBI Taxonomy" id="435914"/>
    <lineage>
        <taxon>Bacteria</taxon>
        <taxon>Bacillati</taxon>
        <taxon>Actinomycetota</taxon>
        <taxon>Actinomycetes</taxon>
        <taxon>Mycobacteriales</taxon>
        <taxon>Fodinicola</taxon>
    </lineage>
</organism>
<feature type="transmembrane region" description="Helical" evidence="7">
    <location>
        <begin position="51"/>
        <end position="75"/>
    </location>
</feature>
<comment type="caution">
    <text evidence="10">The sequence shown here is derived from an EMBL/GenBank/DDBJ whole genome shotgun (WGS) entry which is preliminary data.</text>
</comment>
<evidence type="ECO:0000256" key="1">
    <source>
        <dbReference type="ARBA" id="ARBA00004651"/>
    </source>
</evidence>
<name>A0ABN2HTN9_9ACTN</name>
<dbReference type="Gene3D" id="1.20.1560.10">
    <property type="entry name" value="ABC transporter type 1, transmembrane domain"/>
    <property type="match status" value="1"/>
</dbReference>
<dbReference type="InterPro" id="IPR036640">
    <property type="entry name" value="ABC1_TM_sf"/>
</dbReference>
<proteinExistence type="predicted"/>
<dbReference type="InterPro" id="IPR003439">
    <property type="entry name" value="ABC_transporter-like_ATP-bd"/>
</dbReference>
<evidence type="ECO:0000256" key="4">
    <source>
        <dbReference type="ARBA" id="ARBA00022840"/>
    </source>
</evidence>
<keyword evidence="3" id="KW-0547">Nucleotide-binding</keyword>
<dbReference type="Pfam" id="PF00005">
    <property type="entry name" value="ABC_tran"/>
    <property type="match status" value="1"/>
</dbReference>
<gene>
    <name evidence="10" type="ORF">GCM10009765_48330</name>
</gene>
<dbReference type="PROSITE" id="PS50893">
    <property type="entry name" value="ABC_TRANSPORTER_2"/>
    <property type="match status" value="1"/>
</dbReference>
<evidence type="ECO:0000256" key="2">
    <source>
        <dbReference type="ARBA" id="ARBA00022692"/>
    </source>
</evidence>
<feature type="transmembrane region" description="Helical" evidence="7">
    <location>
        <begin position="12"/>
        <end position="31"/>
    </location>
</feature>
<dbReference type="SUPFAM" id="SSF52540">
    <property type="entry name" value="P-loop containing nucleoside triphosphate hydrolases"/>
    <property type="match status" value="1"/>
</dbReference>